<dbReference type="EMBL" id="JWZT01001748">
    <property type="protein sequence ID" value="KII71497.1"/>
    <property type="molecule type" value="Genomic_DNA"/>
</dbReference>
<gene>
    <name evidence="1" type="ORF">RF11_04042</name>
</gene>
<comment type="caution">
    <text evidence="1">The sequence shown here is derived from an EMBL/GenBank/DDBJ whole genome shotgun (WGS) entry which is preliminary data.</text>
</comment>
<proteinExistence type="predicted"/>
<name>A0A0C2NBZ5_THEKT</name>
<reference evidence="1 2" key="1">
    <citation type="journal article" date="2014" name="Genome Biol. Evol.">
        <title>The genome of the myxosporean Thelohanellus kitauei shows adaptations to nutrient acquisition within its fish host.</title>
        <authorList>
            <person name="Yang Y."/>
            <person name="Xiong J."/>
            <person name="Zhou Z."/>
            <person name="Huo F."/>
            <person name="Miao W."/>
            <person name="Ran C."/>
            <person name="Liu Y."/>
            <person name="Zhang J."/>
            <person name="Feng J."/>
            <person name="Wang M."/>
            <person name="Wang M."/>
            <person name="Wang L."/>
            <person name="Yao B."/>
        </authorList>
    </citation>
    <scope>NUCLEOTIDE SEQUENCE [LARGE SCALE GENOMIC DNA]</scope>
    <source>
        <strain evidence="1">Wuqing</strain>
    </source>
</reference>
<sequence length="210" mass="24403">MLILIIFKLPLILSTEFDEQLSNSYISLQSEDLQNIKFDKGLGKLIIEANKDSGESMLTECRVYESSHEINIYGCNMTLKNQMGNVYNFIFRHIFTLKNNVQQFRIYNFHETFRLDRIQNYILRLTINDLTILRSRERDGSITLRDNEFGCEKDSISNDLFLCGYQDLVVSANCLEKSTNPCPNPSYEADETNREKLEGEGGFYCERISL</sequence>
<organism evidence="1 2">
    <name type="scientific">Thelohanellus kitauei</name>
    <name type="common">Myxosporean</name>
    <dbReference type="NCBI Taxonomy" id="669202"/>
    <lineage>
        <taxon>Eukaryota</taxon>
        <taxon>Metazoa</taxon>
        <taxon>Cnidaria</taxon>
        <taxon>Myxozoa</taxon>
        <taxon>Myxosporea</taxon>
        <taxon>Bivalvulida</taxon>
        <taxon>Platysporina</taxon>
        <taxon>Myxobolidae</taxon>
        <taxon>Thelohanellus</taxon>
    </lineage>
</organism>
<accession>A0A0C2NBZ5</accession>
<evidence type="ECO:0000313" key="2">
    <source>
        <dbReference type="Proteomes" id="UP000031668"/>
    </source>
</evidence>
<evidence type="ECO:0000313" key="1">
    <source>
        <dbReference type="EMBL" id="KII71497.1"/>
    </source>
</evidence>
<dbReference type="AlphaFoldDB" id="A0A0C2NBZ5"/>
<protein>
    <submittedName>
        <fullName evidence="1">Uncharacterized protein</fullName>
    </submittedName>
</protein>
<keyword evidence="2" id="KW-1185">Reference proteome</keyword>
<dbReference type="Proteomes" id="UP000031668">
    <property type="component" value="Unassembled WGS sequence"/>
</dbReference>